<reference evidence="10" key="1">
    <citation type="journal article" date="2019" name="Int. J. Syst. Evol. Microbiol.">
        <title>The Global Catalogue of Microorganisms (GCM) 10K type strain sequencing project: providing services to taxonomists for standard genome sequencing and annotation.</title>
        <authorList>
            <consortium name="The Broad Institute Genomics Platform"/>
            <consortium name="The Broad Institute Genome Sequencing Center for Infectious Disease"/>
            <person name="Wu L."/>
            <person name="Ma J."/>
        </authorList>
    </citation>
    <scope>NUCLEOTIDE SEQUENCE [LARGE SCALE GENOMIC DNA]</scope>
    <source>
        <strain evidence="10">JCM 14370</strain>
    </source>
</reference>
<sequence length="404" mass="46439">MSKRGHGEGTIGKRPDGTYYASLMVGYQKDGRPLRKWVYGKTRKEVQNKLDQLKELKKRGVTTDLTFAALMDKWLDFKASQVRPSTLESYRMLLEQYVKPELGDTRLDRLTALSLQDFYSKLPSLAQQKKGRASKPLSARTCKYVHTLIKGILDQAVRWDLLWRNVADQVMPPKAEKKDVEFWDAEEAMRFLAACKEHRLYPLFYLAITTGLRRSELLGVRWEDIDFARGWLKIRQAVKQGMRGVPTEVSRPKTRAGERTIALGEDMLDLLKAMPRDPSGWVFASEAGTVIEPRNLNRVFYDLVAKAQVRKIRLHDLRHSYASLAIRRGIHVKTLAERLGHTDVSFTLNTYAHVYDEQRRAAGLSLADLVQEPIQQSVQQSSEKTEEKPERTEEGKSKKRFFGQ</sequence>
<dbReference type="PANTHER" id="PTHR30349">
    <property type="entry name" value="PHAGE INTEGRASE-RELATED"/>
    <property type="match status" value="1"/>
</dbReference>
<keyword evidence="2" id="KW-0229">DNA integration</keyword>
<keyword evidence="3 5" id="KW-0238">DNA-binding</keyword>
<accession>A0ABQ2DG47</accession>
<feature type="domain" description="Core-binding (CB)" evidence="8">
    <location>
        <begin position="65"/>
        <end position="157"/>
    </location>
</feature>
<evidence type="ECO:0000256" key="1">
    <source>
        <dbReference type="ARBA" id="ARBA00008857"/>
    </source>
</evidence>
<keyword evidence="4" id="KW-0233">DNA recombination</keyword>
<comment type="caution">
    <text evidence="9">The sequence shown here is derived from an EMBL/GenBank/DDBJ whole genome shotgun (WGS) entry which is preliminary data.</text>
</comment>
<dbReference type="RefSeq" id="WP_189008326.1">
    <property type="nucleotide sequence ID" value="NZ_BMOD01000036.1"/>
</dbReference>
<feature type="region of interest" description="Disordered" evidence="6">
    <location>
        <begin position="373"/>
        <end position="404"/>
    </location>
</feature>
<proteinExistence type="inferred from homology"/>
<evidence type="ECO:0000256" key="3">
    <source>
        <dbReference type="ARBA" id="ARBA00023125"/>
    </source>
</evidence>
<keyword evidence="10" id="KW-1185">Reference proteome</keyword>
<dbReference type="Pfam" id="PF00589">
    <property type="entry name" value="Phage_integrase"/>
    <property type="match status" value="1"/>
</dbReference>
<evidence type="ECO:0000256" key="5">
    <source>
        <dbReference type="PROSITE-ProRule" id="PRU01248"/>
    </source>
</evidence>
<evidence type="ECO:0000256" key="2">
    <source>
        <dbReference type="ARBA" id="ARBA00022908"/>
    </source>
</evidence>
<dbReference type="PROSITE" id="PS51898">
    <property type="entry name" value="TYR_RECOMBINASE"/>
    <property type="match status" value="1"/>
</dbReference>
<evidence type="ECO:0000259" key="7">
    <source>
        <dbReference type="PROSITE" id="PS51898"/>
    </source>
</evidence>
<name>A0ABQ2DG47_9DEIO</name>
<dbReference type="InterPro" id="IPR044068">
    <property type="entry name" value="CB"/>
</dbReference>
<dbReference type="InterPro" id="IPR050090">
    <property type="entry name" value="Tyrosine_recombinase_XerCD"/>
</dbReference>
<evidence type="ECO:0000256" key="4">
    <source>
        <dbReference type="ARBA" id="ARBA00023172"/>
    </source>
</evidence>
<feature type="domain" description="Tyr recombinase" evidence="7">
    <location>
        <begin position="178"/>
        <end position="364"/>
    </location>
</feature>
<dbReference type="InterPro" id="IPR011010">
    <property type="entry name" value="DNA_brk_join_enz"/>
</dbReference>
<dbReference type="PANTHER" id="PTHR30349:SF64">
    <property type="entry name" value="PROPHAGE INTEGRASE INTD-RELATED"/>
    <property type="match status" value="1"/>
</dbReference>
<dbReference type="Proteomes" id="UP000632222">
    <property type="component" value="Unassembled WGS sequence"/>
</dbReference>
<dbReference type="InterPro" id="IPR002104">
    <property type="entry name" value="Integrase_catalytic"/>
</dbReference>
<dbReference type="Gene3D" id="1.10.443.10">
    <property type="entry name" value="Intergrase catalytic core"/>
    <property type="match status" value="1"/>
</dbReference>
<dbReference type="CDD" id="cd01189">
    <property type="entry name" value="INT_ICEBs1_C_like"/>
    <property type="match status" value="1"/>
</dbReference>
<gene>
    <name evidence="9" type="ORF">GCM10008938_48180</name>
</gene>
<dbReference type="Pfam" id="PF14659">
    <property type="entry name" value="Phage_int_SAM_3"/>
    <property type="match status" value="1"/>
</dbReference>
<protein>
    <submittedName>
        <fullName evidence="9">Site-specific integrase</fullName>
    </submittedName>
</protein>
<dbReference type="InterPro" id="IPR010998">
    <property type="entry name" value="Integrase_recombinase_N"/>
</dbReference>
<organism evidence="9 10">
    <name type="scientific">Deinococcus roseus</name>
    <dbReference type="NCBI Taxonomy" id="392414"/>
    <lineage>
        <taxon>Bacteria</taxon>
        <taxon>Thermotogati</taxon>
        <taxon>Deinococcota</taxon>
        <taxon>Deinococci</taxon>
        <taxon>Deinococcales</taxon>
        <taxon>Deinococcaceae</taxon>
        <taxon>Deinococcus</taxon>
    </lineage>
</organism>
<feature type="compositionally biased region" description="Basic and acidic residues" evidence="6">
    <location>
        <begin position="383"/>
        <end position="396"/>
    </location>
</feature>
<evidence type="ECO:0000313" key="9">
    <source>
        <dbReference type="EMBL" id="GGJ56376.1"/>
    </source>
</evidence>
<dbReference type="Gene3D" id="1.10.150.130">
    <property type="match status" value="1"/>
</dbReference>
<dbReference type="SUPFAM" id="SSF56349">
    <property type="entry name" value="DNA breaking-rejoining enzymes"/>
    <property type="match status" value="1"/>
</dbReference>
<dbReference type="InterPro" id="IPR004107">
    <property type="entry name" value="Integrase_SAM-like_N"/>
</dbReference>
<dbReference type="PROSITE" id="PS51900">
    <property type="entry name" value="CB"/>
    <property type="match status" value="1"/>
</dbReference>
<evidence type="ECO:0000256" key="6">
    <source>
        <dbReference type="SAM" id="MobiDB-lite"/>
    </source>
</evidence>
<comment type="similarity">
    <text evidence="1">Belongs to the 'phage' integrase family.</text>
</comment>
<dbReference type="InterPro" id="IPR013762">
    <property type="entry name" value="Integrase-like_cat_sf"/>
</dbReference>
<evidence type="ECO:0000313" key="10">
    <source>
        <dbReference type="Proteomes" id="UP000632222"/>
    </source>
</evidence>
<dbReference type="EMBL" id="BMOD01000036">
    <property type="protein sequence ID" value="GGJ56376.1"/>
    <property type="molecule type" value="Genomic_DNA"/>
</dbReference>
<evidence type="ECO:0000259" key="8">
    <source>
        <dbReference type="PROSITE" id="PS51900"/>
    </source>
</evidence>